<dbReference type="PANTHER" id="PTHR48111">
    <property type="entry name" value="REGULATOR OF RPOS"/>
    <property type="match status" value="1"/>
</dbReference>
<keyword evidence="5" id="KW-0804">Transcription</keyword>
<dbReference type="PROSITE" id="PS50110">
    <property type="entry name" value="RESPONSE_REGULATORY"/>
    <property type="match status" value="1"/>
</dbReference>
<evidence type="ECO:0000256" key="4">
    <source>
        <dbReference type="ARBA" id="ARBA00023125"/>
    </source>
</evidence>
<name>A0A9W6GWN6_9HYPH</name>
<dbReference type="Pfam" id="PF00072">
    <property type="entry name" value="Response_reg"/>
    <property type="match status" value="1"/>
</dbReference>
<feature type="DNA-binding region" description="OmpR/PhoB-type" evidence="7">
    <location>
        <begin position="94"/>
        <end position="193"/>
    </location>
</feature>
<evidence type="ECO:0000313" key="11">
    <source>
        <dbReference type="Proteomes" id="UP001144323"/>
    </source>
</evidence>
<dbReference type="PROSITE" id="PS51755">
    <property type="entry name" value="OMPR_PHOB"/>
    <property type="match status" value="1"/>
</dbReference>
<keyword evidence="11" id="KW-1185">Reference proteome</keyword>
<dbReference type="GO" id="GO:0000156">
    <property type="term" value="F:phosphorelay response regulator activity"/>
    <property type="evidence" value="ECO:0007669"/>
    <property type="project" value="TreeGrafter"/>
</dbReference>
<evidence type="ECO:0000256" key="5">
    <source>
        <dbReference type="ARBA" id="ARBA00023163"/>
    </source>
</evidence>
<accession>A0A9W6GWN6</accession>
<proteinExistence type="predicted"/>
<dbReference type="PANTHER" id="PTHR48111:SF4">
    <property type="entry name" value="DNA-BINDING DUAL TRANSCRIPTIONAL REGULATOR OMPR"/>
    <property type="match status" value="1"/>
</dbReference>
<dbReference type="Gene3D" id="3.40.50.2300">
    <property type="match status" value="1"/>
</dbReference>
<evidence type="ECO:0000256" key="3">
    <source>
        <dbReference type="ARBA" id="ARBA00023015"/>
    </source>
</evidence>
<evidence type="ECO:0000256" key="6">
    <source>
        <dbReference type="PROSITE-ProRule" id="PRU00169"/>
    </source>
</evidence>
<dbReference type="InterPro" id="IPR011006">
    <property type="entry name" value="CheY-like_superfamily"/>
</dbReference>
<dbReference type="InterPro" id="IPR036388">
    <property type="entry name" value="WH-like_DNA-bd_sf"/>
</dbReference>
<sequence>MIGAGSAQEFRALGGKPFALAILDLNLPDDSGFALIRFLRRSSPTRIIVHTRRDTLTDRVEAYTQGADIYMVKPTAEAELLAAVDSALSRSSPEPAAEDAGWRMDRTGGLLAPGGERVTLTSRQAAFLECLIAASGRPVARDTLRRAIGIEETDESGRSLDMFVRRMRAGIEAQTGQRGPIKTVYRLGFAFDADSFEP</sequence>
<dbReference type="InterPro" id="IPR001867">
    <property type="entry name" value="OmpR/PhoB-type_DNA-bd"/>
</dbReference>
<evidence type="ECO:0000256" key="1">
    <source>
        <dbReference type="ARBA" id="ARBA00022553"/>
    </source>
</evidence>
<dbReference type="Proteomes" id="UP001144323">
    <property type="component" value="Unassembled WGS sequence"/>
</dbReference>
<dbReference type="GO" id="GO:0032993">
    <property type="term" value="C:protein-DNA complex"/>
    <property type="evidence" value="ECO:0007669"/>
    <property type="project" value="TreeGrafter"/>
</dbReference>
<feature type="modified residue" description="4-aspartylphosphate" evidence="6">
    <location>
        <position position="24"/>
    </location>
</feature>
<dbReference type="AlphaFoldDB" id="A0A9W6GWN6"/>
<feature type="domain" description="Response regulatory" evidence="8">
    <location>
        <begin position="1"/>
        <end position="88"/>
    </location>
</feature>
<keyword evidence="3" id="KW-0805">Transcription regulation</keyword>
<evidence type="ECO:0000259" key="8">
    <source>
        <dbReference type="PROSITE" id="PS50110"/>
    </source>
</evidence>
<organism evidence="10 11">
    <name type="scientific">Methylocystis echinoides</name>
    <dbReference type="NCBI Taxonomy" id="29468"/>
    <lineage>
        <taxon>Bacteria</taxon>
        <taxon>Pseudomonadati</taxon>
        <taxon>Pseudomonadota</taxon>
        <taxon>Alphaproteobacteria</taxon>
        <taxon>Hyphomicrobiales</taxon>
        <taxon>Methylocystaceae</taxon>
        <taxon>Methylocystis</taxon>
    </lineage>
</organism>
<dbReference type="Pfam" id="PF00486">
    <property type="entry name" value="Trans_reg_C"/>
    <property type="match status" value="1"/>
</dbReference>
<dbReference type="GO" id="GO:0006355">
    <property type="term" value="P:regulation of DNA-templated transcription"/>
    <property type="evidence" value="ECO:0007669"/>
    <property type="project" value="InterPro"/>
</dbReference>
<dbReference type="SUPFAM" id="SSF52172">
    <property type="entry name" value="CheY-like"/>
    <property type="match status" value="1"/>
</dbReference>
<evidence type="ECO:0000259" key="9">
    <source>
        <dbReference type="PROSITE" id="PS51755"/>
    </source>
</evidence>
<evidence type="ECO:0000256" key="2">
    <source>
        <dbReference type="ARBA" id="ARBA00023012"/>
    </source>
</evidence>
<dbReference type="GO" id="GO:0005829">
    <property type="term" value="C:cytosol"/>
    <property type="evidence" value="ECO:0007669"/>
    <property type="project" value="TreeGrafter"/>
</dbReference>
<keyword evidence="2" id="KW-0902">Two-component regulatory system</keyword>
<dbReference type="SMART" id="SM00862">
    <property type="entry name" value="Trans_reg_C"/>
    <property type="match status" value="1"/>
</dbReference>
<dbReference type="GO" id="GO:0000976">
    <property type="term" value="F:transcription cis-regulatory region binding"/>
    <property type="evidence" value="ECO:0007669"/>
    <property type="project" value="TreeGrafter"/>
</dbReference>
<dbReference type="EMBL" id="BSEC01000001">
    <property type="protein sequence ID" value="GLI94468.1"/>
    <property type="molecule type" value="Genomic_DNA"/>
</dbReference>
<dbReference type="SUPFAM" id="SSF46894">
    <property type="entry name" value="C-terminal effector domain of the bipartite response regulators"/>
    <property type="match status" value="1"/>
</dbReference>
<protein>
    <submittedName>
        <fullName evidence="10">Transcriptional regulator</fullName>
    </submittedName>
</protein>
<feature type="domain" description="OmpR/PhoB-type" evidence="9">
    <location>
        <begin position="94"/>
        <end position="193"/>
    </location>
</feature>
<dbReference type="InterPro" id="IPR039420">
    <property type="entry name" value="WalR-like"/>
</dbReference>
<dbReference type="CDD" id="cd00383">
    <property type="entry name" value="trans_reg_C"/>
    <property type="match status" value="1"/>
</dbReference>
<evidence type="ECO:0000256" key="7">
    <source>
        <dbReference type="PROSITE-ProRule" id="PRU01091"/>
    </source>
</evidence>
<comment type="caution">
    <text evidence="10">The sequence shown here is derived from an EMBL/GenBank/DDBJ whole genome shotgun (WGS) entry which is preliminary data.</text>
</comment>
<reference evidence="10" key="1">
    <citation type="journal article" date="2023" name="Int. J. Syst. Evol. Microbiol.">
        <title>Methylocystis iwaonis sp. nov., a type II methane-oxidizing bacterium from surface soil of a rice paddy field in Japan, and emended description of the genus Methylocystis (ex Whittenbury et al. 1970) Bowman et al. 1993.</title>
        <authorList>
            <person name="Kaise H."/>
            <person name="Sawadogo J.B."/>
            <person name="Alam M.S."/>
            <person name="Ueno C."/>
            <person name="Dianou D."/>
            <person name="Shinjo R."/>
            <person name="Asakawa S."/>
        </authorList>
    </citation>
    <scope>NUCLEOTIDE SEQUENCE</scope>
    <source>
        <strain evidence="10">LMG27198</strain>
    </source>
</reference>
<evidence type="ECO:0000313" key="10">
    <source>
        <dbReference type="EMBL" id="GLI94468.1"/>
    </source>
</evidence>
<dbReference type="Gene3D" id="1.10.10.10">
    <property type="entry name" value="Winged helix-like DNA-binding domain superfamily/Winged helix DNA-binding domain"/>
    <property type="match status" value="1"/>
</dbReference>
<keyword evidence="1 6" id="KW-0597">Phosphoprotein</keyword>
<dbReference type="InterPro" id="IPR016032">
    <property type="entry name" value="Sig_transdc_resp-reg_C-effctor"/>
</dbReference>
<dbReference type="InterPro" id="IPR001789">
    <property type="entry name" value="Sig_transdc_resp-reg_receiver"/>
</dbReference>
<gene>
    <name evidence="10" type="ORF">LMG27198_34600</name>
</gene>
<keyword evidence="4 7" id="KW-0238">DNA-binding</keyword>